<organism evidence="4 5">
    <name type="scientific">Fimbriimonas ginsengisoli</name>
    <dbReference type="NCBI Taxonomy" id="1005039"/>
    <lineage>
        <taxon>Bacteria</taxon>
        <taxon>Bacillati</taxon>
        <taxon>Armatimonadota</taxon>
        <taxon>Fimbriimonadia</taxon>
        <taxon>Fimbriimonadales</taxon>
        <taxon>Fimbriimonadaceae</taxon>
        <taxon>Fimbriimonas</taxon>
    </lineage>
</organism>
<dbReference type="CDD" id="cd10917">
    <property type="entry name" value="CE4_NodB_like_6s_7s"/>
    <property type="match status" value="1"/>
</dbReference>
<dbReference type="InterPro" id="IPR011330">
    <property type="entry name" value="Glyco_hydro/deAcase_b/a-brl"/>
</dbReference>
<evidence type="ECO:0000313" key="4">
    <source>
        <dbReference type="EMBL" id="MBI1756991.1"/>
    </source>
</evidence>
<proteinExistence type="predicted"/>
<reference evidence="4" key="1">
    <citation type="submission" date="2020-07" db="EMBL/GenBank/DDBJ databases">
        <title>Huge and variable diversity of episymbiotic CPR bacteria and DPANN archaea in groundwater ecosystems.</title>
        <authorList>
            <person name="He C.Y."/>
            <person name="Keren R."/>
            <person name="Whittaker M."/>
            <person name="Farag I.F."/>
            <person name="Doudna J."/>
            <person name="Cate J.H.D."/>
            <person name="Banfield J.F."/>
        </authorList>
    </citation>
    <scope>NUCLEOTIDE SEQUENCE</scope>
    <source>
        <strain evidence="4">NC_groundwater_17_Pr7_B-0.1um_64_12</strain>
    </source>
</reference>
<dbReference type="PANTHER" id="PTHR10587">
    <property type="entry name" value="GLYCOSYL TRANSFERASE-RELATED"/>
    <property type="match status" value="1"/>
</dbReference>
<dbReference type="PANTHER" id="PTHR10587:SF133">
    <property type="entry name" value="CHITIN DEACETYLASE 1-RELATED"/>
    <property type="match status" value="1"/>
</dbReference>
<dbReference type="GO" id="GO:0016020">
    <property type="term" value="C:membrane"/>
    <property type="evidence" value="ECO:0007669"/>
    <property type="project" value="TreeGrafter"/>
</dbReference>
<evidence type="ECO:0000256" key="2">
    <source>
        <dbReference type="ARBA" id="ARBA00022801"/>
    </source>
</evidence>
<keyword evidence="1" id="KW-0479">Metal-binding</keyword>
<gene>
    <name evidence="4" type="ORF">HYR64_07790</name>
</gene>
<dbReference type="SUPFAM" id="SSF88713">
    <property type="entry name" value="Glycoside hydrolase/deacetylase"/>
    <property type="match status" value="1"/>
</dbReference>
<evidence type="ECO:0000256" key="1">
    <source>
        <dbReference type="ARBA" id="ARBA00022723"/>
    </source>
</evidence>
<keyword evidence="2" id="KW-0378">Hydrolase</keyword>
<evidence type="ECO:0000259" key="3">
    <source>
        <dbReference type="PROSITE" id="PS51677"/>
    </source>
</evidence>
<dbReference type="Proteomes" id="UP000727962">
    <property type="component" value="Unassembled WGS sequence"/>
</dbReference>
<dbReference type="Pfam" id="PF01522">
    <property type="entry name" value="Polysacc_deac_1"/>
    <property type="match status" value="1"/>
</dbReference>
<dbReference type="GO" id="GO:0016810">
    <property type="term" value="F:hydrolase activity, acting on carbon-nitrogen (but not peptide) bonds"/>
    <property type="evidence" value="ECO:0007669"/>
    <property type="project" value="InterPro"/>
</dbReference>
<dbReference type="InterPro" id="IPR002509">
    <property type="entry name" value="NODB_dom"/>
</dbReference>
<accession>A0A931PWT7</accession>
<feature type="domain" description="NodB homology" evidence="3">
    <location>
        <begin position="76"/>
        <end position="254"/>
    </location>
</feature>
<dbReference type="PROSITE" id="PS51677">
    <property type="entry name" value="NODB"/>
    <property type="match status" value="1"/>
</dbReference>
<dbReference type="GO" id="GO:0046872">
    <property type="term" value="F:metal ion binding"/>
    <property type="evidence" value="ECO:0007669"/>
    <property type="project" value="UniProtKB-KW"/>
</dbReference>
<name>A0A931PWT7_FIMGI</name>
<dbReference type="InterPro" id="IPR050248">
    <property type="entry name" value="Polysacc_deacetylase_ArnD"/>
</dbReference>
<dbReference type="EMBL" id="JACOSL010000047">
    <property type="protein sequence ID" value="MBI1756991.1"/>
    <property type="molecule type" value="Genomic_DNA"/>
</dbReference>
<comment type="caution">
    <text evidence="4">The sequence shown here is derived from an EMBL/GenBank/DDBJ whole genome shotgun (WGS) entry which is preliminary data.</text>
</comment>
<dbReference type="Gene3D" id="3.20.20.370">
    <property type="entry name" value="Glycoside hydrolase/deacetylase"/>
    <property type="match status" value="1"/>
</dbReference>
<sequence>MAVANAMTPTRARRKVWPCVVAALLLSLGAGLMIVRKEAGGLRNVFSRAYWAERMSGDDLFSHKSHVFKRGNRDHREICLTIDDGPHPASCAKILDILAQHDIRVTFFLVGTRIKDHPELVRRMLEEGHEVGNHTQDHLRLDSLPANQVHNEIVNCETNFHRATGQRMYLFRPPGMRFNDEVIREALAQGYVTVSWDVGAKDFTAAHAKPEEIVIRVLKQLDNGVIVLLHDTPETAEALPEILDGIENQGYRILTATEMMERLPNPVRVPTNAFRVNTR</sequence>
<dbReference type="AlphaFoldDB" id="A0A931PWT7"/>
<evidence type="ECO:0000313" key="5">
    <source>
        <dbReference type="Proteomes" id="UP000727962"/>
    </source>
</evidence>
<dbReference type="GO" id="GO:0005975">
    <property type="term" value="P:carbohydrate metabolic process"/>
    <property type="evidence" value="ECO:0007669"/>
    <property type="project" value="InterPro"/>
</dbReference>
<protein>
    <submittedName>
        <fullName evidence="4">Polysaccharide deacetylase family protein</fullName>
    </submittedName>
</protein>